<evidence type="ECO:0000259" key="1">
    <source>
        <dbReference type="Pfam" id="PF07883"/>
    </source>
</evidence>
<gene>
    <name evidence="2" type="ORF">EV199_0361</name>
</gene>
<sequence>MDSSTEDNAPSYPELERSRAHIIVEILEYVPNSVGIRTIIRKSTGDISMVSFDHGEGLKEKTSPFETFVQVIEGKAELVIDKQVILLHTGEGIIIPAHAPNHIEPNGRFKLILTTIKSGYE</sequence>
<dbReference type="AlphaFoldDB" id="A0A4Q7MZW0"/>
<dbReference type="Proteomes" id="UP000293874">
    <property type="component" value="Unassembled WGS sequence"/>
</dbReference>
<dbReference type="PANTHER" id="PTHR37694">
    <property type="entry name" value="SLR8022 PROTEIN"/>
    <property type="match status" value="1"/>
</dbReference>
<evidence type="ECO:0000313" key="3">
    <source>
        <dbReference type="Proteomes" id="UP000293874"/>
    </source>
</evidence>
<dbReference type="InterPro" id="IPR013096">
    <property type="entry name" value="Cupin_2"/>
</dbReference>
<dbReference type="SUPFAM" id="SSF51182">
    <property type="entry name" value="RmlC-like cupins"/>
    <property type="match status" value="1"/>
</dbReference>
<dbReference type="InterPro" id="IPR014710">
    <property type="entry name" value="RmlC-like_jellyroll"/>
</dbReference>
<comment type="caution">
    <text evidence="2">The sequence shown here is derived from an EMBL/GenBank/DDBJ whole genome shotgun (WGS) entry which is preliminary data.</text>
</comment>
<dbReference type="PANTHER" id="PTHR37694:SF1">
    <property type="entry name" value="SLR8022 PROTEIN"/>
    <property type="match status" value="1"/>
</dbReference>
<dbReference type="Pfam" id="PF07883">
    <property type="entry name" value="Cupin_2"/>
    <property type="match status" value="1"/>
</dbReference>
<protein>
    <recommendedName>
        <fullName evidence="1">Cupin type-2 domain-containing protein</fullName>
    </recommendedName>
</protein>
<evidence type="ECO:0000313" key="2">
    <source>
        <dbReference type="EMBL" id="RZS74513.1"/>
    </source>
</evidence>
<accession>A0A4Q7MZW0</accession>
<reference evidence="2 3" key="1">
    <citation type="submission" date="2019-02" db="EMBL/GenBank/DDBJ databases">
        <title>Genomic Encyclopedia of Type Strains, Phase IV (KMG-IV): sequencing the most valuable type-strain genomes for metagenomic binning, comparative biology and taxonomic classification.</title>
        <authorList>
            <person name="Goeker M."/>
        </authorList>
    </citation>
    <scope>NUCLEOTIDE SEQUENCE [LARGE SCALE GENOMIC DNA]</scope>
    <source>
        <strain evidence="2 3">DSM 18116</strain>
    </source>
</reference>
<keyword evidence="3" id="KW-1185">Reference proteome</keyword>
<proteinExistence type="predicted"/>
<name>A0A4Q7MZW0_9BACT</name>
<dbReference type="Gene3D" id="2.60.120.10">
    <property type="entry name" value="Jelly Rolls"/>
    <property type="match status" value="1"/>
</dbReference>
<organism evidence="2 3">
    <name type="scientific">Pseudobacter ginsenosidimutans</name>
    <dbReference type="NCBI Taxonomy" id="661488"/>
    <lineage>
        <taxon>Bacteria</taxon>
        <taxon>Pseudomonadati</taxon>
        <taxon>Bacteroidota</taxon>
        <taxon>Chitinophagia</taxon>
        <taxon>Chitinophagales</taxon>
        <taxon>Chitinophagaceae</taxon>
        <taxon>Pseudobacter</taxon>
    </lineage>
</organism>
<dbReference type="InterPro" id="IPR011051">
    <property type="entry name" value="RmlC_Cupin_sf"/>
</dbReference>
<dbReference type="RefSeq" id="WP_130538973.1">
    <property type="nucleotide sequence ID" value="NZ_CP042431.1"/>
</dbReference>
<dbReference type="OrthoDB" id="1121052at2"/>
<feature type="domain" description="Cupin type-2" evidence="1">
    <location>
        <begin position="49"/>
        <end position="103"/>
    </location>
</feature>
<dbReference type="EMBL" id="SGXA01000001">
    <property type="protein sequence ID" value="RZS74513.1"/>
    <property type="molecule type" value="Genomic_DNA"/>
</dbReference>
<dbReference type="CDD" id="cd02230">
    <property type="entry name" value="cupin_HP0902-like"/>
    <property type="match status" value="1"/>
</dbReference>